<evidence type="ECO:0000256" key="5">
    <source>
        <dbReference type="ARBA" id="ARBA00023136"/>
    </source>
</evidence>
<dbReference type="EMBL" id="CP062983">
    <property type="protein sequence ID" value="QPC84962.1"/>
    <property type="molecule type" value="Genomic_DNA"/>
</dbReference>
<dbReference type="RefSeq" id="WP_195173025.1">
    <property type="nucleotide sequence ID" value="NZ_CP062983.1"/>
</dbReference>
<feature type="transmembrane region" description="Helical" evidence="6">
    <location>
        <begin position="437"/>
        <end position="464"/>
    </location>
</feature>
<feature type="transmembrane region" description="Helical" evidence="6">
    <location>
        <begin position="189"/>
        <end position="209"/>
    </location>
</feature>
<feature type="transmembrane region" description="Helical" evidence="6">
    <location>
        <begin position="547"/>
        <end position="565"/>
    </location>
</feature>
<dbReference type="AlphaFoldDB" id="A0A7S8EDI2"/>
<evidence type="ECO:0000256" key="6">
    <source>
        <dbReference type="SAM" id="Phobius"/>
    </source>
</evidence>
<dbReference type="GO" id="GO:0005886">
    <property type="term" value="C:plasma membrane"/>
    <property type="evidence" value="ECO:0007669"/>
    <property type="project" value="UniProtKB-SubCell"/>
</dbReference>
<evidence type="ECO:0008006" key="9">
    <source>
        <dbReference type="Google" id="ProtNLM"/>
    </source>
</evidence>
<evidence type="ECO:0000313" key="8">
    <source>
        <dbReference type="Proteomes" id="UP000594468"/>
    </source>
</evidence>
<feature type="transmembrane region" description="Helical" evidence="6">
    <location>
        <begin position="268"/>
        <end position="290"/>
    </location>
</feature>
<sequence length="607" mass="66753">MSEKTWRQRWQQAQSDPYHYAVMALLLLNGLQIYQIEDLAQAQVDLDSGWLRTTDNHTFPLSSYTRDALAALYESETALSNERILEAVRAVEPLIDEAHRRLAGAIWITDEELQLTLETTGSTDIPILPLRFTFPFSISERLEIGETSEIAQQAQHTLQSAADWLVEQTLAANVPLPQRILGLLRQGSLVFLVASTGVSGLNLIHNVLMGRLLSPADYSQLTFIITLQLLIGLLPTALQTVAARFTARYQAHNEESLLTVLYHQIGRFSWIIGLVVGVIMLILSPLMIQLFQLDGLNILLPVVVAIPFFVRMGPDRGLLQGISSYYWLSVAYVMEGVIRLGIGVILGYALLAAGRSLEGAVWGVAEAMLVTWFISWLAMRHFQKQSQPAANVELSLERKEWQQLAWMTGLVLIGQALITNSDFLLVKNFFSPQEAGLYAAVSVLGRIVYFGALPLTILLVPLIARRQALGQPTRPILMLLIGGGVAVCSLLILVAAIFAPNLLGLLYGEDYIAAASLLPVYALAASLYTLTNLVITYQIALGSGGETWLPILAGTAQVVLVLLFHESLAQVITIQILLMGGLFGVVLWRVLRPQPVEERDHIIPAAG</sequence>
<reference evidence="7 8" key="1">
    <citation type="submission" date="2020-02" db="EMBL/GenBank/DDBJ databases">
        <authorList>
            <person name="Zheng R.K."/>
            <person name="Sun C.M."/>
        </authorList>
    </citation>
    <scope>NUCLEOTIDE SEQUENCE [LARGE SCALE GENOMIC DNA]</scope>
    <source>
        <strain evidence="8">rifampicinis</strain>
    </source>
</reference>
<keyword evidence="4 6" id="KW-1133">Transmembrane helix</keyword>
<evidence type="ECO:0000256" key="2">
    <source>
        <dbReference type="ARBA" id="ARBA00022475"/>
    </source>
</evidence>
<name>A0A7S8EDI2_9CHLR</name>
<feature type="transmembrane region" description="Helical" evidence="6">
    <location>
        <begin position="296"/>
        <end position="313"/>
    </location>
</feature>
<keyword evidence="3 6" id="KW-0812">Transmembrane</keyword>
<feature type="transmembrane region" description="Helical" evidence="6">
    <location>
        <begin position="221"/>
        <end position="247"/>
    </location>
</feature>
<keyword evidence="8" id="KW-1185">Reference proteome</keyword>
<evidence type="ECO:0000256" key="4">
    <source>
        <dbReference type="ARBA" id="ARBA00022989"/>
    </source>
</evidence>
<feature type="transmembrane region" description="Helical" evidence="6">
    <location>
        <begin position="359"/>
        <end position="379"/>
    </location>
</feature>
<gene>
    <name evidence="7" type="ORF">G4Y79_11505</name>
</gene>
<feature type="transmembrane region" description="Helical" evidence="6">
    <location>
        <begin position="571"/>
        <end position="591"/>
    </location>
</feature>
<keyword evidence="2" id="KW-1003">Cell membrane</keyword>
<keyword evidence="5 6" id="KW-0472">Membrane</keyword>
<evidence type="ECO:0000256" key="1">
    <source>
        <dbReference type="ARBA" id="ARBA00004651"/>
    </source>
</evidence>
<comment type="subcellular location">
    <subcellularLocation>
        <location evidence="1">Cell membrane</location>
        <topology evidence="1">Multi-pass membrane protein</topology>
    </subcellularLocation>
</comment>
<dbReference type="KEGG" id="pmet:G4Y79_11505"/>
<organism evidence="7 8">
    <name type="scientific">Phototrophicus methaneseepsis</name>
    <dbReference type="NCBI Taxonomy" id="2710758"/>
    <lineage>
        <taxon>Bacteria</taxon>
        <taxon>Bacillati</taxon>
        <taxon>Chloroflexota</taxon>
        <taxon>Candidatus Thermofontia</taxon>
        <taxon>Phototrophicales</taxon>
        <taxon>Phototrophicaceae</taxon>
        <taxon>Phototrophicus</taxon>
    </lineage>
</organism>
<proteinExistence type="predicted"/>
<dbReference type="Proteomes" id="UP000594468">
    <property type="component" value="Chromosome"/>
</dbReference>
<evidence type="ECO:0000256" key="3">
    <source>
        <dbReference type="ARBA" id="ARBA00022692"/>
    </source>
</evidence>
<dbReference type="PANTHER" id="PTHR30250">
    <property type="entry name" value="PST FAMILY PREDICTED COLANIC ACID TRANSPORTER"/>
    <property type="match status" value="1"/>
</dbReference>
<accession>A0A7S8EDI2</accession>
<feature type="transmembrane region" description="Helical" evidence="6">
    <location>
        <begin position="476"/>
        <end position="499"/>
    </location>
</feature>
<dbReference type="InterPro" id="IPR050833">
    <property type="entry name" value="Poly_Biosynth_Transport"/>
</dbReference>
<feature type="transmembrane region" description="Helical" evidence="6">
    <location>
        <begin position="325"/>
        <end position="353"/>
    </location>
</feature>
<protein>
    <recommendedName>
        <fullName evidence="9">Polysaccharide biosynthesis protein</fullName>
    </recommendedName>
</protein>
<evidence type="ECO:0000313" key="7">
    <source>
        <dbReference type="EMBL" id="QPC84962.1"/>
    </source>
</evidence>
<dbReference type="PANTHER" id="PTHR30250:SF11">
    <property type="entry name" value="O-ANTIGEN TRANSPORTER-RELATED"/>
    <property type="match status" value="1"/>
</dbReference>
<feature type="transmembrane region" description="Helical" evidence="6">
    <location>
        <begin position="404"/>
        <end position="425"/>
    </location>
</feature>
<feature type="transmembrane region" description="Helical" evidence="6">
    <location>
        <begin position="511"/>
        <end position="535"/>
    </location>
</feature>